<feature type="transmembrane region" description="Helical" evidence="13">
    <location>
        <begin position="264"/>
        <end position="286"/>
    </location>
</feature>
<dbReference type="PANTHER" id="PTHR48018">
    <property type="entry name" value="OLFACTORY RECEPTOR"/>
    <property type="match status" value="1"/>
</dbReference>
<evidence type="ECO:0000313" key="15">
    <source>
        <dbReference type="Proteomes" id="UP000515140"/>
    </source>
</evidence>
<protein>
    <recommendedName>
        <fullName evidence="13">Olfactory receptor</fullName>
    </recommendedName>
</protein>
<keyword evidence="8 12" id="KW-0297">G-protein coupled receptor</keyword>
<comment type="subcellular location">
    <subcellularLocation>
        <location evidence="1 13">Cell membrane</location>
        <topology evidence="1 13">Multi-pass membrane protein</topology>
    </subcellularLocation>
</comment>
<keyword evidence="7 13" id="KW-1133">Transmembrane helix</keyword>
<dbReference type="PRINTS" id="PR00245">
    <property type="entry name" value="OLFACTORYR"/>
</dbReference>
<feature type="transmembrane region" description="Helical" evidence="13">
    <location>
        <begin position="125"/>
        <end position="147"/>
    </location>
</feature>
<name>A0A6P5K600_PHACI</name>
<dbReference type="InterPro" id="IPR000276">
    <property type="entry name" value="GPCR_Rhodpsn"/>
</dbReference>
<evidence type="ECO:0000259" key="14">
    <source>
        <dbReference type="PROSITE" id="PS50262"/>
    </source>
</evidence>
<dbReference type="GO" id="GO:0005886">
    <property type="term" value="C:plasma membrane"/>
    <property type="evidence" value="ECO:0007669"/>
    <property type="project" value="UniProtKB-SubCell"/>
</dbReference>
<evidence type="ECO:0000256" key="12">
    <source>
        <dbReference type="RuleBase" id="RU000688"/>
    </source>
</evidence>
<keyword evidence="10 12" id="KW-0675">Receptor</keyword>
<dbReference type="Gene3D" id="1.20.1070.10">
    <property type="entry name" value="Rhodopsin 7-helix transmembrane proteins"/>
    <property type="match status" value="1"/>
</dbReference>
<comment type="similarity">
    <text evidence="2 12">Belongs to the G-protein coupled receptor 1 family.</text>
</comment>
<dbReference type="InterPro" id="IPR000725">
    <property type="entry name" value="Olfact_rcpt"/>
</dbReference>
<evidence type="ECO:0000256" key="10">
    <source>
        <dbReference type="ARBA" id="ARBA00023170"/>
    </source>
</evidence>
<dbReference type="FunFam" id="1.10.1220.70:FF:000001">
    <property type="entry name" value="Olfactory receptor"/>
    <property type="match status" value="1"/>
</dbReference>
<evidence type="ECO:0000256" key="7">
    <source>
        <dbReference type="ARBA" id="ARBA00022989"/>
    </source>
</evidence>
<dbReference type="PROSITE" id="PS00237">
    <property type="entry name" value="G_PROTEIN_RECEP_F1_1"/>
    <property type="match status" value="1"/>
</dbReference>
<evidence type="ECO:0000256" key="2">
    <source>
        <dbReference type="ARBA" id="ARBA00010663"/>
    </source>
</evidence>
<dbReference type="GeneID" id="110207133"/>
<dbReference type="PROSITE" id="PS50262">
    <property type="entry name" value="G_PROTEIN_RECEP_F1_2"/>
    <property type="match status" value="1"/>
</dbReference>
<dbReference type="InParanoid" id="A0A6P5K600"/>
<dbReference type="Pfam" id="PF13853">
    <property type="entry name" value="7tm_4"/>
    <property type="match status" value="1"/>
</dbReference>
<dbReference type="PRINTS" id="PR00237">
    <property type="entry name" value="GPCRRHODOPSN"/>
</dbReference>
<keyword evidence="4 13" id="KW-0716">Sensory transduction</keyword>
<dbReference type="FunFam" id="1.20.1070.10:FF:000004">
    <property type="entry name" value="Olfactory receptor"/>
    <property type="match status" value="1"/>
</dbReference>
<evidence type="ECO:0000256" key="6">
    <source>
        <dbReference type="ARBA" id="ARBA00022725"/>
    </source>
</evidence>
<feature type="transmembrane region" description="Helical" evidence="13">
    <location>
        <begin position="52"/>
        <end position="75"/>
    </location>
</feature>
<evidence type="ECO:0000256" key="5">
    <source>
        <dbReference type="ARBA" id="ARBA00022692"/>
    </source>
</evidence>
<evidence type="ECO:0000256" key="8">
    <source>
        <dbReference type="ARBA" id="ARBA00023040"/>
    </source>
</evidence>
<feature type="domain" description="G-protein coupled receptors family 1 profile" evidence="14">
    <location>
        <begin position="68"/>
        <end position="317"/>
    </location>
</feature>
<dbReference type="KEGG" id="pcw:110207133"/>
<keyword evidence="9 13" id="KW-0472">Membrane</keyword>
<sequence length="341" mass="38465">MKSAWKGNCFQTVDDIDSDSHLNFQRTMDTGNYSMVTDFILMGLTDEPELQLPLFLLFLQIYIISMMGNASLLLLIRISSQLHTPMYYFLSNLSFIDLCFSSVITPKMLVSFVSEKNIISYSGCLIQFFFFCAFCIADCFMLTAMAYDRYLAICSPLTYNSAMSQNICFLLVVGVYTMGLFGAITHTSGLARLSFCGNNVISHYFCDIPPLLKLSCSSTYINELLVMLLVVINSLVTILPILISYAFILSSILKMHSAKGRSKAFSTCGSHLASVVVLYGSIIFMYCQPASTSNITEQKVSSVIYTTIIPMLNPWIYSLRNKDVKDALRKIRKDWRVFLFQ</sequence>
<keyword evidence="11 12" id="KW-0807">Transducer</keyword>
<dbReference type="GO" id="GO:0004930">
    <property type="term" value="F:G protein-coupled receptor activity"/>
    <property type="evidence" value="ECO:0007669"/>
    <property type="project" value="UniProtKB-KW"/>
</dbReference>
<keyword evidence="5 12" id="KW-0812">Transmembrane</keyword>
<gene>
    <name evidence="16" type="primary">LOC110207133</name>
</gene>
<evidence type="ECO:0000256" key="3">
    <source>
        <dbReference type="ARBA" id="ARBA00022475"/>
    </source>
</evidence>
<keyword evidence="6 13" id="KW-0552">Olfaction</keyword>
<keyword evidence="15" id="KW-1185">Reference proteome</keyword>
<dbReference type="AlphaFoldDB" id="A0A6P5K600"/>
<dbReference type="GO" id="GO:0004984">
    <property type="term" value="F:olfactory receptor activity"/>
    <property type="evidence" value="ECO:0007669"/>
    <property type="project" value="InterPro"/>
</dbReference>
<feature type="transmembrane region" description="Helical" evidence="13">
    <location>
        <begin position="87"/>
        <end position="105"/>
    </location>
</feature>
<dbReference type="Proteomes" id="UP000515140">
    <property type="component" value="Unplaced"/>
</dbReference>
<reference evidence="16" key="1">
    <citation type="submission" date="2025-08" db="UniProtKB">
        <authorList>
            <consortium name="RefSeq"/>
        </authorList>
    </citation>
    <scope>IDENTIFICATION</scope>
    <source>
        <tissue evidence="16">Spleen</tissue>
    </source>
</reference>
<proteinExistence type="inferred from homology"/>
<evidence type="ECO:0000256" key="13">
    <source>
        <dbReference type="RuleBase" id="RU363047"/>
    </source>
</evidence>
<feature type="transmembrane region" description="Helical" evidence="13">
    <location>
        <begin position="224"/>
        <end position="252"/>
    </location>
</feature>
<dbReference type="InterPro" id="IPR017452">
    <property type="entry name" value="GPCR_Rhodpsn_7TM"/>
</dbReference>
<feature type="transmembrane region" description="Helical" evidence="13">
    <location>
        <begin position="167"/>
        <end position="185"/>
    </location>
</feature>
<evidence type="ECO:0000256" key="9">
    <source>
        <dbReference type="ARBA" id="ARBA00023136"/>
    </source>
</evidence>
<evidence type="ECO:0000313" key="16">
    <source>
        <dbReference type="RefSeq" id="XP_020840372.1"/>
    </source>
</evidence>
<accession>A0A6P5K600</accession>
<dbReference type="RefSeq" id="XP_020840372.1">
    <property type="nucleotide sequence ID" value="XM_020984713.1"/>
</dbReference>
<keyword evidence="3 13" id="KW-1003">Cell membrane</keyword>
<organism evidence="15 16">
    <name type="scientific">Phascolarctos cinereus</name>
    <name type="common">Koala</name>
    <dbReference type="NCBI Taxonomy" id="38626"/>
    <lineage>
        <taxon>Eukaryota</taxon>
        <taxon>Metazoa</taxon>
        <taxon>Chordata</taxon>
        <taxon>Craniata</taxon>
        <taxon>Vertebrata</taxon>
        <taxon>Euteleostomi</taxon>
        <taxon>Mammalia</taxon>
        <taxon>Metatheria</taxon>
        <taxon>Diprotodontia</taxon>
        <taxon>Phascolarctidae</taxon>
        <taxon>Phascolarctos</taxon>
    </lineage>
</organism>
<evidence type="ECO:0000256" key="1">
    <source>
        <dbReference type="ARBA" id="ARBA00004651"/>
    </source>
</evidence>
<dbReference type="SUPFAM" id="SSF81321">
    <property type="entry name" value="Family A G protein-coupled receptor-like"/>
    <property type="match status" value="1"/>
</dbReference>
<evidence type="ECO:0000256" key="4">
    <source>
        <dbReference type="ARBA" id="ARBA00022606"/>
    </source>
</evidence>
<evidence type="ECO:0000256" key="11">
    <source>
        <dbReference type="ARBA" id="ARBA00023224"/>
    </source>
</evidence>